<dbReference type="Pfam" id="PF24883">
    <property type="entry name" value="NPHP3_N"/>
    <property type="match status" value="1"/>
</dbReference>
<feature type="domain" description="Nephrocystin 3-like N-terminal" evidence="4">
    <location>
        <begin position="157"/>
        <end position="308"/>
    </location>
</feature>
<dbReference type="AlphaFoldDB" id="A0AAD6HXH1"/>
<name>A0AAD6HXH1_9EURO</name>
<feature type="region of interest" description="Disordered" evidence="2">
    <location>
        <begin position="397"/>
        <end position="425"/>
    </location>
</feature>
<sequence length="1170" mass="130999">MLQPMEISQWRVSLLGKDVKIREQSEKLAKFLLWSSPIVQSALSSQPYAALAWSGVALLLPLLTSGTAKNEAMLKGFNSIGDVQVYWEICERTYLQPSHRNEYQDLMKPLVKLYSHILEYQARVICHLSSVQLSRAWQNVAGWSDWDVARQPHIRSSLVSAGPACGKSVLSRALIDERRLSTQVTTSTICHFFFKDGDERRMHPTNSLCAIIHQLFMRDPTGSLIQHGLARHKSYGKNLAQNLVVLWDILIDCAGSLDTGELVCVIDALDECVEVGRRQLIGQLKKLYCQPGCPSNPHSKLKFLITSRPYHDLERSFKGFSGTTTYLHFDDPKTGPSTDHPEFLGKKAGEQEPRAEPTEKPTENEATQPIHGVALVGPNASPIPASDVPLECDLTSPELKEPSTENQLPKIPDIETPKEPLDEGGTTESYIQVSIKTQYDKNGFVDEKGYLVEIGEDGKPTSPGDATLFTALAVVALATGNCQPDEWETQNANTAIMGFLNVLLETSWGKTDFVPKGQIATGENHPIRHPEVIEWDKSGRSRPRPLSKDSFAPIVAACYYSYTCPNSSEEVRSLAQTLLTKWVKYLSEHRWMLHTNWSGTELQEVIYSTETVEKENQKLTVDGFMLWPHELYALKDCALTLFISQSIPILYLDSKKSILQSFEAAFKGFFLNNAAMFRDISKLKVGCSSTITKCIERILGLFPVELKHFPILDYIQSLFKQVLPWFDPEILVEFYAFAIVGFYTLFSKKDSDIGYTVWSFIIVSECRPVLIYWLLPVVSDVFDLIASRGNPNGIWAWIAHKKSNIDNQICVFGNNHINKWRYYASTKNYAQWLHGDANAILTNTIPVPQEWITSSYLHILWEGFKACIQAMIDDAVAKFKEVGKLEQQFVDLAGNTVLEVISQAEGFSRRIWKAGKQTSRLLHHLAGEVKYMAWDAVGGSLTHFMRWSKAQADLTMKLEDLVEFQLRDILSGSKAVWKWANGALDSFVKYAVTSINGTVADLQNWTIKQIRSVEDDLATDAENIYKNAVRDAVGGLTVLEKDGERLIRRLVFSGSTPGDIAKSAQFVMYQFRSLDAKIEQWDIDEAGPKLYRVWVNSTLAGAAPAENLVKSVERSDGGKFIIRFFKDGLEFGGQVVDKFGHELEKRGKGIGKGAQDVIGAIGGVLGGIHL</sequence>
<dbReference type="Proteomes" id="UP001215712">
    <property type="component" value="Unassembled WGS sequence"/>
</dbReference>
<gene>
    <name evidence="5" type="ORF">N7493_000695</name>
</gene>
<evidence type="ECO:0000313" key="6">
    <source>
        <dbReference type="Proteomes" id="UP001215712"/>
    </source>
</evidence>
<dbReference type="PANTHER" id="PTHR10039">
    <property type="entry name" value="AMELOGENIN"/>
    <property type="match status" value="1"/>
</dbReference>
<accession>A0AAD6HXH1</accession>
<evidence type="ECO:0000256" key="2">
    <source>
        <dbReference type="SAM" id="MobiDB-lite"/>
    </source>
</evidence>
<evidence type="ECO:0000313" key="5">
    <source>
        <dbReference type="EMBL" id="KAJ5740823.1"/>
    </source>
</evidence>
<evidence type="ECO:0008006" key="7">
    <source>
        <dbReference type="Google" id="ProtNLM"/>
    </source>
</evidence>
<comment type="caution">
    <text evidence="5">The sequence shown here is derived from an EMBL/GenBank/DDBJ whole genome shotgun (WGS) entry which is preliminary data.</text>
</comment>
<keyword evidence="6" id="KW-1185">Reference proteome</keyword>
<proteinExistence type="predicted"/>
<organism evidence="5 6">
    <name type="scientific">Penicillium malachiteum</name>
    <dbReference type="NCBI Taxonomy" id="1324776"/>
    <lineage>
        <taxon>Eukaryota</taxon>
        <taxon>Fungi</taxon>
        <taxon>Dikarya</taxon>
        <taxon>Ascomycota</taxon>
        <taxon>Pezizomycotina</taxon>
        <taxon>Eurotiomycetes</taxon>
        <taxon>Eurotiomycetidae</taxon>
        <taxon>Eurotiales</taxon>
        <taxon>Aspergillaceae</taxon>
        <taxon>Penicillium</taxon>
    </lineage>
</organism>
<feature type="domain" description="NWD NACHT-NTPase N-terminal" evidence="3">
    <location>
        <begin position="17"/>
        <end position="148"/>
    </location>
</feature>
<feature type="compositionally biased region" description="Basic and acidic residues" evidence="2">
    <location>
        <begin position="330"/>
        <end position="363"/>
    </location>
</feature>
<dbReference type="InterPro" id="IPR031359">
    <property type="entry name" value="NACHT_N"/>
</dbReference>
<evidence type="ECO:0000256" key="1">
    <source>
        <dbReference type="ARBA" id="ARBA00022737"/>
    </source>
</evidence>
<dbReference type="PANTHER" id="PTHR10039:SF14">
    <property type="entry name" value="NACHT DOMAIN-CONTAINING PROTEIN"/>
    <property type="match status" value="1"/>
</dbReference>
<dbReference type="InterPro" id="IPR056884">
    <property type="entry name" value="NPHP3-like_N"/>
</dbReference>
<evidence type="ECO:0000259" key="3">
    <source>
        <dbReference type="Pfam" id="PF17100"/>
    </source>
</evidence>
<evidence type="ECO:0000259" key="4">
    <source>
        <dbReference type="Pfam" id="PF24883"/>
    </source>
</evidence>
<protein>
    <recommendedName>
        <fullName evidence="7">NWD NACHT-NTPase N-terminal domain-containing protein</fullName>
    </recommendedName>
</protein>
<keyword evidence="1" id="KW-0677">Repeat</keyword>
<dbReference type="Pfam" id="PF17100">
    <property type="entry name" value="NACHT_N"/>
    <property type="match status" value="1"/>
</dbReference>
<feature type="compositionally biased region" description="Basic and acidic residues" evidence="2">
    <location>
        <begin position="412"/>
        <end position="421"/>
    </location>
</feature>
<dbReference type="EMBL" id="JAQJAN010000001">
    <property type="protein sequence ID" value="KAJ5740823.1"/>
    <property type="molecule type" value="Genomic_DNA"/>
</dbReference>
<feature type="region of interest" description="Disordered" evidence="2">
    <location>
        <begin position="330"/>
        <end position="367"/>
    </location>
</feature>
<reference evidence="5" key="1">
    <citation type="journal article" date="2023" name="IMA Fungus">
        <title>Comparative genomic study of the Penicillium genus elucidates a diverse pangenome and 15 lateral gene transfer events.</title>
        <authorList>
            <person name="Petersen C."/>
            <person name="Sorensen T."/>
            <person name="Nielsen M.R."/>
            <person name="Sondergaard T.E."/>
            <person name="Sorensen J.L."/>
            <person name="Fitzpatrick D.A."/>
            <person name="Frisvad J.C."/>
            <person name="Nielsen K.L."/>
        </authorList>
    </citation>
    <scope>NUCLEOTIDE SEQUENCE</scope>
    <source>
        <strain evidence="5">IBT 17514</strain>
    </source>
</reference>
<reference evidence="5" key="2">
    <citation type="submission" date="2023-01" db="EMBL/GenBank/DDBJ databases">
        <authorList>
            <person name="Petersen C."/>
        </authorList>
    </citation>
    <scope>NUCLEOTIDE SEQUENCE</scope>
    <source>
        <strain evidence="5">IBT 17514</strain>
    </source>
</reference>